<proteinExistence type="predicted"/>
<evidence type="ECO:0000256" key="1">
    <source>
        <dbReference type="SAM" id="MobiDB-lite"/>
    </source>
</evidence>
<feature type="region of interest" description="Disordered" evidence="1">
    <location>
        <begin position="48"/>
        <end position="168"/>
    </location>
</feature>
<accession>A0AAV9ZUI5</accession>
<feature type="compositionally biased region" description="Low complexity" evidence="1">
    <location>
        <begin position="130"/>
        <end position="151"/>
    </location>
</feature>
<keyword evidence="3" id="KW-1185">Reference proteome</keyword>
<dbReference type="Proteomes" id="UP001362999">
    <property type="component" value="Unassembled WGS sequence"/>
</dbReference>
<dbReference type="AlphaFoldDB" id="A0AAV9ZUI5"/>
<organism evidence="2 3">
    <name type="scientific">Favolaschia claudopus</name>
    <dbReference type="NCBI Taxonomy" id="2862362"/>
    <lineage>
        <taxon>Eukaryota</taxon>
        <taxon>Fungi</taxon>
        <taxon>Dikarya</taxon>
        <taxon>Basidiomycota</taxon>
        <taxon>Agaricomycotina</taxon>
        <taxon>Agaricomycetes</taxon>
        <taxon>Agaricomycetidae</taxon>
        <taxon>Agaricales</taxon>
        <taxon>Marasmiineae</taxon>
        <taxon>Mycenaceae</taxon>
        <taxon>Favolaschia</taxon>
    </lineage>
</organism>
<comment type="caution">
    <text evidence="2">The sequence shown here is derived from an EMBL/GenBank/DDBJ whole genome shotgun (WGS) entry which is preliminary data.</text>
</comment>
<protein>
    <submittedName>
        <fullName evidence="2">Uncharacterized protein</fullName>
    </submittedName>
</protein>
<reference evidence="2 3" key="1">
    <citation type="journal article" date="2024" name="J Genomics">
        <title>Draft genome sequencing and assembly of Favolaschia claudopus CIRM-BRFM 2984 isolated from oak limbs.</title>
        <authorList>
            <person name="Navarro D."/>
            <person name="Drula E."/>
            <person name="Chaduli D."/>
            <person name="Cazenave R."/>
            <person name="Ahrendt S."/>
            <person name="Wang J."/>
            <person name="Lipzen A."/>
            <person name="Daum C."/>
            <person name="Barry K."/>
            <person name="Grigoriev I.V."/>
            <person name="Favel A."/>
            <person name="Rosso M.N."/>
            <person name="Martin F."/>
        </authorList>
    </citation>
    <scope>NUCLEOTIDE SEQUENCE [LARGE SCALE GENOMIC DNA]</scope>
    <source>
        <strain evidence="2 3">CIRM-BRFM 2984</strain>
    </source>
</reference>
<evidence type="ECO:0000313" key="2">
    <source>
        <dbReference type="EMBL" id="KAK6992593.1"/>
    </source>
</evidence>
<sequence length="353" mass="39816">MTYCPCCGEDVPRGTKARHLRTMGWKNVKEYVEKNRKAFTARVFDRVRKRQRTEEKESSDEEGIDDHPSKIPRQALEPFSEYFVDSPQAESPNRHLSDAGTAGEADEEPPGEYQPMDIDGKDLSPPPVLPLRTTRPRLVPLGSSNDSNSDSSDNDDAAPPLTIVDPEVPDKMAEPELEDELLSQVRLNPYELLEGELASEESQRPQGSRLTEAAMNAIRAHNLKVSIDLGARAYTKTKRAFPQLKDLPSLAHLQSEITFLSGVTPVRYDCCSNSCCCFVGPYADLDTCPYCDAARYDSQRRPRATFDYLPLIPRLQAMFADKGMCEKLGYRARFKAENGKIRDIFDSFHYQRL</sequence>
<evidence type="ECO:0000313" key="3">
    <source>
        <dbReference type="Proteomes" id="UP001362999"/>
    </source>
</evidence>
<gene>
    <name evidence="2" type="ORF">R3P38DRAFT_3429840</name>
</gene>
<dbReference type="EMBL" id="JAWWNJ010000108">
    <property type="protein sequence ID" value="KAK6992593.1"/>
    <property type="molecule type" value="Genomic_DNA"/>
</dbReference>
<name>A0AAV9ZUI5_9AGAR</name>